<feature type="chain" id="PRO_5004812374" description="Lipoprotein" evidence="1">
    <location>
        <begin position="18"/>
        <end position="168"/>
    </location>
</feature>
<proteinExistence type="predicted"/>
<dbReference type="PATRIC" id="fig|1411148.3.peg.1643"/>
<keyword evidence="1" id="KW-0732">Signal</keyword>
<gene>
    <name evidence="2" type="ORF">N425_10200</name>
</gene>
<evidence type="ECO:0000313" key="2">
    <source>
        <dbReference type="EMBL" id="ETK01301.1"/>
    </source>
</evidence>
<dbReference type="NCBIfam" id="TIGR04134">
    <property type="entry name" value="lipo_with_rSAM"/>
    <property type="match status" value="1"/>
</dbReference>
<feature type="signal peptide" evidence="1">
    <location>
        <begin position="1"/>
        <end position="17"/>
    </location>
</feature>
<dbReference type="AlphaFoldDB" id="W2C4C9"/>
<dbReference type="EMBL" id="AYUF01000485">
    <property type="protein sequence ID" value="ETK01301.1"/>
    <property type="molecule type" value="Genomic_DNA"/>
</dbReference>
<evidence type="ECO:0008006" key="4">
    <source>
        <dbReference type="Google" id="ProtNLM"/>
    </source>
</evidence>
<comment type="caution">
    <text evidence="2">The sequence shown here is derived from an EMBL/GenBank/DDBJ whole genome shotgun (WGS) entry which is preliminary data.</text>
</comment>
<organism evidence="2 3">
    <name type="scientific">Tannerella sp. oral taxon BU063 isolate Cell 2</name>
    <dbReference type="NCBI Taxonomy" id="1411148"/>
    <lineage>
        <taxon>Bacteria</taxon>
        <taxon>Pseudomonadati</taxon>
        <taxon>Bacteroidota</taxon>
        <taxon>Bacteroidia</taxon>
        <taxon>Bacteroidales</taxon>
        <taxon>Tannerellaceae</taxon>
        <taxon>Tannerella</taxon>
    </lineage>
</organism>
<dbReference type="Proteomes" id="UP000018837">
    <property type="component" value="Unassembled WGS sequence"/>
</dbReference>
<protein>
    <recommendedName>
        <fullName evidence="4">Lipoprotein</fullName>
    </recommendedName>
</protein>
<reference evidence="2 3" key="1">
    <citation type="submission" date="2013-11" db="EMBL/GenBank/DDBJ databases">
        <title>Single cell genomics of uncultured Tannerella BU063 (oral taxon 286).</title>
        <authorList>
            <person name="Beall C.J."/>
            <person name="Campbell A.G."/>
            <person name="Griffen A.L."/>
            <person name="Podar M."/>
            <person name="Leys E.J."/>
        </authorList>
    </citation>
    <scope>NUCLEOTIDE SEQUENCE [LARGE SCALE GENOMIC DNA]</scope>
    <source>
        <strain evidence="2">Cell 2</strain>
    </source>
</reference>
<dbReference type="InterPro" id="IPR026403">
    <property type="entry name" value="Lipo_with_rSAM"/>
</dbReference>
<evidence type="ECO:0000256" key="1">
    <source>
        <dbReference type="SAM" id="SignalP"/>
    </source>
</evidence>
<sequence>MKKLNRKLIRGTNWALAGLLSLLGFTGCGKDDNGGGEISVEYGSPSSNFKVLGRVTNEQGQPLGGMRVVASEVTTIWGKGPGQCYSGLLRDTVYTASDGSFVREYSLFPADSVYIHMKIEDTAEPSIYESDSVKVGFAKGDLKDGGKHWYRGAAEKKVNVKLKAKKKS</sequence>
<name>W2C4C9_9BACT</name>
<dbReference type="PROSITE" id="PS51257">
    <property type="entry name" value="PROKAR_LIPOPROTEIN"/>
    <property type="match status" value="1"/>
</dbReference>
<accession>W2C4C9</accession>
<evidence type="ECO:0000313" key="3">
    <source>
        <dbReference type="Proteomes" id="UP000018837"/>
    </source>
</evidence>